<organism evidence="3 4">
    <name type="scientific">Cytospora chrysosperma</name>
    <name type="common">Cytospora canker fungus</name>
    <name type="synonym">Sphaeria chrysosperma</name>
    <dbReference type="NCBI Taxonomy" id="252740"/>
    <lineage>
        <taxon>Eukaryota</taxon>
        <taxon>Fungi</taxon>
        <taxon>Dikarya</taxon>
        <taxon>Ascomycota</taxon>
        <taxon>Pezizomycotina</taxon>
        <taxon>Sordariomycetes</taxon>
        <taxon>Sordariomycetidae</taxon>
        <taxon>Diaporthales</taxon>
        <taxon>Cytosporaceae</taxon>
        <taxon>Cytospora</taxon>
    </lineage>
</organism>
<keyword evidence="4" id="KW-1185">Reference proteome</keyword>
<dbReference type="OrthoDB" id="9988102at2759"/>
<reference evidence="3 4" key="1">
    <citation type="submission" date="2015-09" db="EMBL/GenBank/DDBJ databases">
        <title>Host preference determinants of Valsa canker pathogens revealed by comparative genomics.</title>
        <authorList>
            <person name="Yin Z."/>
            <person name="Huang L."/>
        </authorList>
    </citation>
    <scope>NUCLEOTIDE SEQUENCE [LARGE SCALE GENOMIC DNA]</scope>
    <source>
        <strain evidence="3 4">YSFL</strain>
    </source>
</reference>
<evidence type="ECO:0000313" key="4">
    <source>
        <dbReference type="Proteomes" id="UP000284375"/>
    </source>
</evidence>
<evidence type="ECO:0000256" key="1">
    <source>
        <dbReference type="SAM" id="MobiDB-lite"/>
    </source>
</evidence>
<evidence type="ECO:0000313" key="3">
    <source>
        <dbReference type="EMBL" id="ROV87945.1"/>
    </source>
</evidence>
<dbReference type="AlphaFoldDB" id="A0A423VAJ0"/>
<proteinExistence type="predicted"/>
<dbReference type="STRING" id="252740.A0A423VAJ0"/>
<feature type="transmembrane region" description="Helical" evidence="2">
    <location>
        <begin position="327"/>
        <end position="352"/>
    </location>
</feature>
<feature type="region of interest" description="Disordered" evidence="1">
    <location>
        <begin position="113"/>
        <end position="145"/>
    </location>
</feature>
<evidence type="ECO:0008006" key="5">
    <source>
        <dbReference type="Google" id="ProtNLM"/>
    </source>
</evidence>
<protein>
    <recommendedName>
        <fullName evidence="5">Transmembrane protein</fullName>
    </recommendedName>
</protein>
<keyword evidence="2" id="KW-1133">Transmembrane helix</keyword>
<keyword evidence="2" id="KW-0812">Transmembrane</keyword>
<dbReference type="EMBL" id="LJZO01000073">
    <property type="protein sequence ID" value="ROV87945.1"/>
    <property type="molecule type" value="Genomic_DNA"/>
</dbReference>
<dbReference type="Proteomes" id="UP000284375">
    <property type="component" value="Unassembled WGS sequence"/>
</dbReference>
<sequence length="360" mass="39391">MQPPKVRKYVMQDSPQVLLDNPPVEYEDCPIPQNYDPGFVAAIAPPIRADSSPANATDPTAVETIKDADDEFYLFGTPRDSEAPTAWGMPTMGDTTATTVISLFPPVASPPMNSPVGSDNGHATVTGPPLAPATQATEPGDAGAEGYYDVKRPTCSLNLVCYRSGAKGCELQQVHCVLRSRFPDDESFDKAVMANGRLVHNDVQFFNEMRRLYISKMCGPMRRYFSLKSLRAFRILAYTPTTRPTVVPFDDFVLQEMLYAYLHPQTLPKNDDWVRWVFRLRGKGNRHAVEFVEGWNTARIAVAGTIPWLSSCIVGIAWTAAGGDVQSAFTVASFILTSSSVILALVAILSGIDSSGRTLM</sequence>
<gene>
    <name evidence="3" type="ORF">VSDG_09474</name>
</gene>
<evidence type="ECO:0000256" key="2">
    <source>
        <dbReference type="SAM" id="Phobius"/>
    </source>
</evidence>
<keyword evidence="2" id="KW-0472">Membrane</keyword>
<feature type="transmembrane region" description="Helical" evidence="2">
    <location>
        <begin position="300"/>
        <end position="321"/>
    </location>
</feature>
<name>A0A423VAJ0_CYTCH</name>
<comment type="caution">
    <text evidence="3">The sequence shown here is derived from an EMBL/GenBank/DDBJ whole genome shotgun (WGS) entry which is preliminary data.</text>
</comment>
<accession>A0A423VAJ0</accession>